<dbReference type="GO" id="GO:0016020">
    <property type="term" value="C:membrane"/>
    <property type="evidence" value="ECO:0007669"/>
    <property type="project" value="UniProtKB-SubCell"/>
</dbReference>
<dbReference type="AlphaFoldDB" id="Q9B8G2"/>
<evidence type="ECO:0000256" key="6">
    <source>
        <dbReference type="ARBA" id="ARBA00023136"/>
    </source>
</evidence>
<feature type="transmembrane region" description="Helical" evidence="9">
    <location>
        <begin position="443"/>
        <end position="463"/>
    </location>
</feature>
<comment type="function">
    <text evidence="1">Core subunit of the mitochondrial membrane respiratory chain NADH dehydrogenase (Complex I) that is believed to belong to the minimal assembly required for catalysis. Complex I functions in the transfer of electrons from NADH to the respiratory chain. The immediate electron acceptor for the enzyme is believed to be ubiquinone.</text>
</comment>
<evidence type="ECO:0000256" key="7">
    <source>
        <dbReference type="ARBA" id="ARBA00031027"/>
    </source>
</evidence>
<dbReference type="GO" id="GO:0015990">
    <property type="term" value="P:electron transport coupled proton transport"/>
    <property type="evidence" value="ECO:0007669"/>
    <property type="project" value="TreeGrafter"/>
</dbReference>
<protein>
    <recommendedName>
        <fullName evidence="3">NADH:ubiquinone reductase (H(+)-translocating)</fullName>
        <ecNumber evidence="3">7.1.1.2</ecNumber>
    </recommendedName>
    <alternativeName>
        <fullName evidence="7">NADH dehydrogenase subunit 5</fullName>
    </alternativeName>
</protein>
<evidence type="ECO:0000256" key="2">
    <source>
        <dbReference type="ARBA" id="ARBA00004141"/>
    </source>
</evidence>
<evidence type="ECO:0000256" key="3">
    <source>
        <dbReference type="ARBA" id="ARBA00012944"/>
    </source>
</evidence>
<geneLocation type="mitochondrion" evidence="11"/>
<dbReference type="InterPro" id="IPR001750">
    <property type="entry name" value="ND/Mrp_TM"/>
</dbReference>
<comment type="subcellular location">
    <subcellularLocation>
        <location evidence="2">Membrane</location>
        <topology evidence="2">Multi-pass membrane protein</topology>
    </subcellularLocation>
</comment>
<dbReference type="PANTHER" id="PTHR42829:SF2">
    <property type="entry name" value="NADH-UBIQUINONE OXIDOREDUCTASE CHAIN 5"/>
    <property type="match status" value="1"/>
</dbReference>
<evidence type="ECO:0000313" key="11">
    <source>
        <dbReference type="EMBL" id="AAG52653.1"/>
    </source>
</evidence>
<feature type="transmembrane region" description="Helical" evidence="9">
    <location>
        <begin position="7"/>
        <end position="29"/>
    </location>
</feature>
<reference evidence="11" key="1">
    <citation type="journal article" date="2001" name="Mol. Biol. Evol.">
        <title>Numerous gene rearrangements in the mitochondrial genome of the wallaby louse, Heterodoxus macropus (Phthiraptera).</title>
        <authorList>
            <person name="Shao R."/>
            <person name="Campbell N.J."/>
            <person name="Barker S.C."/>
        </authorList>
    </citation>
    <scope>NUCLEOTIDE SEQUENCE</scope>
    <source>
        <strain evidence="11">South Stradbroke Island</strain>
    </source>
</reference>
<feature type="transmembrane region" description="Helical" evidence="9">
    <location>
        <begin position="330"/>
        <end position="351"/>
    </location>
</feature>
<dbReference type="EMBL" id="AF270939">
    <property type="protein sequence ID" value="AAG52653.1"/>
    <property type="molecule type" value="Genomic_DNA"/>
</dbReference>
<evidence type="ECO:0000259" key="10">
    <source>
        <dbReference type="Pfam" id="PF00361"/>
    </source>
</evidence>
<dbReference type="GO" id="GO:0008137">
    <property type="term" value="F:NADH dehydrogenase (ubiquinone) activity"/>
    <property type="evidence" value="ECO:0007669"/>
    <property type="project" value="UniProtKB-EC"/>
</dbReference>
<keyword evidence="6 9" id="KW-0472">Membrane</keyword>
<evidence type="ECO:0000256" key="4">
    <source>
        <dbReference type="ARBA" id="ARBA00022692"/>
    </source>
</evidence>
<feature type="transmembrane region" description="Helical" evidence="9">
    <location>
        <begin position="109"/>
        <end position="129"/>
    </location>
</feature>
<dbReference type="GO" id="GO:0042773">
    <property type="term" value="P:ATP synthesis coupled electron transport"/>
    <property type="evidence" value="ECO:0007669"/>
    <property type="project" value="InterPro"/>
</dbReference>
<feature type="transmembrane region" description="Helical" evidence="9">
    <location>
        <begin position="475"/>
        <end position="496"/>
    </location>
</feature>
<keyword evidence="5 9" id="KW-1133">Transmembrane helix</keyword>
<evidence type="ECO:0000256" key="1">
    <source>
        <dbReference type="ARBA" id="ARBA00003257"/>
    </source>
</evidence>
<keyword evidence="11" id="KW-0496">Mitochondrion</keyword>
<feature type="transmembrane region" description="Helical" evidence="9">
    <location>
        <begin position="236"/>
        <end position="257"/>
    </location>
</feature>
<feature type="transmembrane region" description="Helical" evidence="9">
    <location>
        <begin position="407"/>
        <end position="431"/>
    </location>
</feature>
<feature type="transmembrane region" description="Helical" evidence="9">
    <location>
        <begin position="366"/>
        <end position="386"/>
    </location>
</feature>
<evidence type="ECO:0000256" key="5">
    <source>
        <dbReference type="ARBA" id="ARBA00022989"/>
    </source>
</evidence>
<dbReference type="PANTHER" id="PTHR42829">
    <property type="entry name" value="NADH-UBIQUINONE OXIDOREDUCTASE CHAIN 5"/>
    <property type="match status" value="1"/>
</dbReference>
<dbReference type="GO" id="GO:0003954">
    <property type="term" value="F:NADH dehydrogenase activity"/>
    <property type="evidence" value="ECO:0007669"/>
    <property type="project" value="TreeGrafter"/>
</dbReference>
<feature type="transmembrane region" description="Helical" evidence="9">
    <location>
        <begin position="288"/>
        <end position="310"/>
    </location>
</feature>
<name>Q9B8G2_9NEOP</name>
<dbReference type="Pfam" id="PF00361">
    <property type="entry name" value="Proton_antipo_M"/>
    <property type="match status" value="1"/>
</dbReference>
<dbReference type="EC" id="7.1.1.2" evidence="3"/>
<feature type="transmembrane region" description="Helical" evidence="9">
    <location>
        <begin position="533"/>
        <end position="556"/>
    </location>
</feature>
<gene>
    <name evidence="11" type="primary">nad5</name>
</gene>
<feature type="transmembrane region" description="Helical" evidence="9">
    <location>
        <begin position="204"/>
        <end position="224"/>
    </location>
</feature>
<evidence type="ECO:0000256" key="9">
    <source>
        <dbReference type="SAM" id="Phobius"/>
    </source>
</evidence>
<dbReference type="PRINTS" id="PR01434">
    <property type="entry name" value="NADHDHGNASE5"/>
</dbReference>
<accession>Q9B8G2</accession>
<keyword evidence="4 9" id="KW-0812">Transmembrane</keyword>
<dbReference type="InterPro" id="IPR003945">
    <property type="entry name" value="NU5C-like"/>
</dbReference>
<proteinExistence type="predicted"/>
<comment type="catalytic activity">
    <reaction evidence="8">
        <text>a ubiquinone + NADH + 5 H(+)(in) = a ubiquinol + NAD(+) + 4 H(+)(out)</text>
        <dbReference type="Rhea" id="RHEA:29091"/>
        <dbReference type="Rhea" id="RHEA-COMP:9565"/>
        <dbReference type="Rhea" id="RHEA-COMP:9566"/>
        <dbReference type="ChEBI" id="CHEBI:15378"/>
        <dbReference type="ChEBI" id="CHEBI:16389"/>
        <dbReference type="ChEBI" id="CHEBI:17976"/>
        <dbReference type="ChEBI" id="CHEBI:57540"/>
        <dbReference type="ChEBI" id="CHEBI:57945"/>
        <dbReference type="EC" id="7.1.1.2"/>
    </reaction>
</comment>
<evidence type="ECO:0000256" key="8">
    <source>
        <dbReference type="ARBA" id="ARBA00049551"/>
    </source>
</evidence>
<feature type="transmembrane region" description="Helical" evidence="9">
    <location>
        <begin position="49"/>
        <end position="67"/>
    </location>
</feature>
<feature type="transmembrane region" description="Helical" evidence="9">
    <location>
        <begin position="150"/>
        <end position="167"/>
    </location>
</feature>
<organism evidence="11">
    <name type="scientific">Heterodoxus macropus</name>
    <name type="common">wallaby louse</name>
    <dbReference type="NCBI Taxonomy" id="145266"/>
    <lineage>
        <taxon>Eukaryota</taxon>
        <taxon>Metazoa</taxon>
        <taxon>Ecdysozoa</taxon>
        <taxon>Arthropoda</taxon>
        <taxon>Hexapoda</taxon>
        <taxon>Insecta</taxon>
        <taxon>Pterygota</taxon>
        <taxon>Neoptera</taxon>
        <taxon>Paraneoptera</taxon>
        <taxon>Psocodea</taxon>
        <taxon>Troctomorpha</taxon>
        <taxon>Phthiraptera</taxon>
        <taxon>Amblycera</taxon>
        <taxon>Boopidae</taxon>
        <taxon>Heterodoxus</taxon>
    </lineage>
</organism>
<sequence>MLYWYFHILLSIFGYMSGMMYILMHLYNFSLIYFKVNLMSSLNFIECNFNFIFDKFSMIFLFMVLIISKNVLKYSYFYFVGTVWTLRFIGILIFFIVSMLWLIMSYDMFTFIVGWDMLGVSSFLLILYYNSYKSKKSSLITYISNRFGDGFFMLAMVLASPLFSEFFLFKAHYFLPILVFCTSITKSAQFPFSSWLPEAMAAPTPVSTLVHSSTLVTAGFYFLFRFQELWINNIYALNLLLFISLFTMTLASSAALMEYDLKKVIALSTLSQISFMFFSLSLKLTTLAFFHMVMHAFFKAATFMIAGVIIHNSGNNQDLRVLYMNNNKLLLLLLLFCQMSLSGFLFLSGFYSKDLIYKSFLAYNNLNYYFMIVFLISIVLTMLYCLRMCLMMMNFLKMTFYLNFKDMNILLPVLELMLLSIVSGSVLMWYLCESVMIPSKLEFMNYLLFMIMILMPMISVELLKLNLPFKNFLSSMWFISFFTKKLSFLMSKFMMISLEIDKSGVMGKLKNSLISNFNKMGGMMFSYFGIMKFFNKFMILEFFFLLMILFLLSCYLI</sequence>
<feature type="transmembrane region" description="Helical" evidence="9">
    <location>
        <begin position="76"/>
        <end position="103"/>
    </location>
</feature>
<feature type="domain" description="NADH:quinone oxidoreductase/Mrp antiporter transmembrane" evidence="10">
    <location>
        <begin position="105"/>
        <end position="380"/>
    </location>
</feature>